<organism evidence="2 3">
    <name type="scientific">Mycobacterium mantenii</name>
    <dbReference type="NCBI Taxonomy" id="560555"/>
    <lineage>
        <taxon>Bacteria</taxon>
        <taxon>Bacillati</taxon>
        <taxon>Actinomycetota</taxon>
        <taxon>Actinomycetes</taxon>
        <taxon>Mycobacteriales</taxon>
        <taxon>Mycobacteriaceae</taxon>
        <taxon>Mycobacterium</taxon>
        <taxon>Mycobacterium avium complex (MAC)</taxon>
    </lineage>
</organism>
<keyword evidence="1" id="KW-0472">Membrane</keyword>
<evidence type="ECO:0000313" key="2">
    <source>
        <dbReference type="EMBL" id="ORB05896.1"/>
    </source>
</evidence>
<feature type="transmembrane region" description="Helical" evidence="1">
    <location>
        <begin position="12"/>
        <end position="32"/>
    </location>
</feature>
<reference evidence="2 3" key="1">
    <citation type="submission" date="2017-02" db="EMBL/GenBank/DDBJ databases">
        <title>The new phylogeny of genus Mycobacterium.</title>
        <authorList>
            <person name="Tortoli E."/>
            <person name="Trovato A."/>
            <person name="Cirillo D.M."/>
        </authorList>
    </citation>
    <scope>NUCLEOTIDE SEQUENCE [LARGE SCALE GENOMIC DNA]</scope>
    <source>
        <strain evidence="2 3">DSM 45255</strain>
    </source>
</reference>
<gene>
    <name evidence="2" type="ORF">BST30_13095</name>
</gene>
<dbReference type="EMBL" id="MVHW01000012">
    <property type="protein sequence ID" value="ORB05896.1"/>
    <property type="molecule type" value="Genomic_DNA"/>
</dbReference>
<accession>A0A1X0FW09</accession>
<proteinExistence type="predicted"/>
<comment type="caution">
    <text evidence="2">The sequence shown here is derived from an EMBL/GenBank/DDBJ whole genome shotgun (WGS) entry which is preliminary data.</text>
</comment>
<evidence type="ECO:0000313" key="3">
    <source>
        <dbReference type="Proteomes" id="UP000192760"/>
    </source>
</evidence>
<dbReference type="AlphaFoldDB" id="A0A1X0FW09"/>
<keyword evidence="1" id="KW-1133">Transmembrane helix</keyword>
<dbReference type="Proteomes" id="UP000192760">
    <property type="component" value="Unassembled WGS sequence"/>
</dbReference>
<sequence length="326" mass="34510">MSCGMIFARLGHWYLMLVSITLKTAVANSLLFEERQVMSSNSGNSSDPADLPTGGSPAPQGVVGRSIGWVLSHGIWAGIGAIATILALVVAIMQLTKPDGPPAETKVSDCSANGAGSANVRVDCSHTVNQGAPNPLSNDPRAQIVQLTGSWSTKGFVTAIVDRDTSIVGLYLQSGMKATTLQDGASAILYGFQGVASQNGDPVALVKTFQAAGFKIDDELHDGYLMHKLVDLFPLPFHTDLTPKGYTGGYQDGVFVGSLLFWIVQRAAGWGPTDQDIQVINYLISQGADCKVPLSFLNYNASPNSNTLGGTSPYEKLLPMMQNCAR</sequence>
<name>A0A1X0FW09_MYCNT</name>
<evidence type="ECO:0000256" key="1">
    <source>
        <dbReference type="SAM" id="Phobius"/>
    </source>
</evidence>
<dbReference type="STRING" id="560555.BST30_13095"/>
<feature type="transmembrane region" description="Helical" evidence="1">
    <location>
        <begin position="75"/>
        <end position="96"/>
    </location>
</feature>
<protein>
    <submittedName>
        <fullName evidence="2">Uncharacterized protein</fullName>
    </submittedName>
</protein>
<keyword evidence="1" id="KW-0812">Transmembrane</keyword>